<dbReference type="InterPro" id="IPR031107">
    <property type="entry name" value="Small_HSP"/>
</dbReference>
<proteinExistence type="inferred from homology"/>
<feature type="domain" description="SHSP" evidence="3">
    <location>
        <begin position="35"/>
        <end position="147"/>
    </location>
</feature>
<dbReference type="CDD" id="cd06464">
    <property type="entry name" value="ACD_sHsps-like"/>
    <property type="match status" value="1"/>
</dbReference>
<dbReference type="InterPro" id="IPR002068">
    <property type="entry name" value="A-crystallin/Hsp20_dom"/>
</dbReference>
<evidence type="ECO:0000256" key="1">
    <source>
        <dbReference type="PROSITE-ProRule" id="PRU00285"/>
    </source>
</evidence>
<accession>A0ABV9QYE7</accession>
<protein>
    <submittedName>
        <fullName evidence="4">Hsp20/alpha crystallin family protein</fullName>
    </submittedName>
</protein>
<dbReference type="EMBL" id="JBHSHD010000010">
    <property type="protein sequence ID" value="MFC4821773.1"/>
    <property type="molecule type" value="Genomic_DNA"/>
</dbReference>
<dbReference type="InterPro" id="IPR008978">
    <property type="entry name" value="HSP20-like_chaperone"/>
</dbReference>
<dbReference type="Pfam" id="PF00011">
    <property type="entry name" value="HSP20"/>
    <property type="match status" value="1"/>
</dbReference>
<dbReference type="Gene3D" id="2.60.40.790">
    <property type="match status" value="1"/>
</dbReference>
<organism evidence="4 5">
    <name type="scientific">Dokdonella ginsengisoli</name>
    <dbReference type="NCBI Taxonomy" id="363846"/>
    <lineage>
        <taxon>Bacteria</taxon>
        <taxon>Pseudomonadati</taxon>
        <taxon>Pseudomonadota</taxon>
        <taxon>Gammaproteobacteria</taxon>
        <taxon>Lysobacterales</taxon>
        <taxon>Rhodanobacteraceae</taxon>
        <taxon>Dokdonella</taxon>
    </lineage>
</organism>
<evidence type="ECO:0000256" key="2">
    <source>
        <dbReference type="RuleBase" id="RU003616"/>
    </source>
</evidence>
<dbReference type="PROSITE" id="PS01031">
    <property type="entry name" value="SHSP"/>
    <property type="match status" value="1"/>
</dbReference>
<dbReference type="PANTHER" id="PTHR11527">
    <property type="entry name" value="HEAT-SHOCK PROTEIN 20 FAMILY MEMBER"/>
    <property type="match status" value="1"/>
</dbReference>
<evidence type="ECO:0000313" key="4">
    <source>
        <dbReference type="EMBL" id="MFC4821773.1"/>
    </source>
</evidence>
<sequence length="147" mass="16362">MSTSVPPNASGPRAASTPFAELEDFFRSIGFRPAWRASDAAPDIRLDVGEDEANYVIRAEIPGVEKHDIELSIDGRQVSIGAQVKRESRQEGEKELHVERRYGRARRVFVLPLDVDAERTEATYERGILTVTLPKSADGRSRRVAIS</sequence>
<comment type="caution">
    <text evidence="4">The sequence shown here is derived from an EMBL/GenBank/DDBJ whole genome shotgun (WGS) entry which is preliminary data.</text>
</comment>
<name>A0ABV9QYE7_9GAMM</name>
<comment type="similarity">
    <text evidence="1 2">Belongs to the small heat shock protein (HSP20) family.</text>
</comment>
<evidence type="ECO:0000313" key="5">
    <source>
        <dbReference type="Proteomes" id="UP001595886"/>
    </source>
</evidence>
<reference evidence="5" key="1">
    <citation type="journal article" date="2019" name="Int. J. Syst. Evol. Microbiol.">
        <title>The Global Catalogue of Microorganisms (GCM) 10K type strain sequencing project: providing services to taxonomists for standard genome sequencing and annotation.</title>
        <authorList>
            <consortium name="The Broad Institute Genomics Platform"/>
            <consortium name="The Broad Institute Genome Sequencing Center for Infectious Disease"/>
            <person name="Wu L."/>
            <person name="Ma J."/>
        </authorList>
    </citation>
    <scope>NUCLEOTIDE SEQUENCE [LARGE SCALE GENOMIC DNA]</scope>
    <source>
        <strain evidence="5">CCUG 30340</strain>
    </source>
</reference>
<dbReference type="RefSeq" id="WP_380022043.1">
    <property type="nucleotide sequence ID" value="NZ_JBHSHD010000010.1"/>
</dbReference>
<dbReference type="Proteomes" id="UP001595886">
    <property type="component" value="Unassembled WGS sequence"/>
</dbReference>
<evidence type="ECO:0000259" key="3">
    <source>
        <dbReference type="PROSITE" id="PS01031"/>
    </source>
</evidence>
<keyword evidence="5" id="KW-1185">Reference proteome</keyword>
<dbReference type="SUPFAM" id="SSF49764">
    <property type="entry name" value="HSP20-like chaperones"/>
    <property type="match status" value="1"/>
</dbReference>
<gene>
    <name evidence="4" type="ORF">ACFO6Q_15705</name>
</gene>